<evidence type="ECO:0000259" key="1">
    <source>
        <dbReference type="Pfam" id="PF13360"/>
    </source>
</evidence>
<proteinExistence type="predicted"/>
<dbReference type="EMBL" id="UINC01005291">
    <property type="protein sequence ID" value="SVA20375.1"/>
    <property type="molecule type" value="Genomic_DNA"/>
</dbReference>
<dbReference type="Gene3D" id="2.130.10.10">
    <property type="entry name" value="YVTN repeat-like/Quinoprotein amine dehydrogenase"/>
    <property type="match status" value="1"/>
</dbReference>
<protein>
    <recommendedName>
        <fullName evidence="1">Pyrrolo-quinoline quinone repeat domain-containing protein</fullName>
    </recommendedName>
</protein>
<feature type="domain" description="Pyrrolo-quinoline quinone repeat" evidence="1">
    <location>
        <begin position="121"/>
        <end position="279"/>
    </location>
</feature>
<gene>
    <name evidence="2" type="ORF">METZ01_LOCUS73229</name>
</gene>
<reference evidence="2" key="1">
    <citation type="submission" date="2018-05" db="EMBL/GenBank/DDBJ databases">
        <authorList>
            <person name="Lanie J.A."/>
            <person name="Ng W.-L."/>
            <person name="Kazmierczak K.M."/>
            <person name="Andrzejewski T.M."/>
            <person name="Davidsen T.M."/>
            <person name="Wayne K.J."/>
            <person name="Tettelin H."/>
            <person name="Glass J.I."/>
            <person name="Rusch D."/>
            <person name="Podicherti R."/>
            <person name="Tsui H.-C.T."/>
            <person name="Winkler M.E."/>
        </authorList>
    </citation>
    <scope>NUCLEOTIDE SEQUENCE</scope>
</reference>
<dbReference type="InterPro" id="IPR002372">
    <property type="entry name" value="PQQ_rpt_dom"/>
</dbReference>
<accession>A0A381TWK0</accession>
<dbReference type="PANTHER" id="PTHR34512">
    <property type="entry name" value="CELL SURFACE PROTEIN"/>
    <property type="match status" value="1"/>
</dbReference>
<dbReference type="Gene3D" id="2.40.10.480">
    <property type="match status" value="1"/>
</dbReference>
<dbReference type="PANTHER" id="PTHR34512:SF30">
    <property type="entry name" value="OUTER MEMBRANE PROTEIN ASSEMBLY FACTOR BAMB"/>
    <property type="match status" value="1"/>
</dbReference>
<name>A0A381TWK0_9ZZZZ</name>
<sequence>MKHLIITTIAAVLLVMMVSARLMADEALKYWPQWRGPTWNGVALQADPPITWSETENLRWKTPVDGKGWGTPIIWGERIFLLTAIALDKKMAIPDVIPAGTPNINLHPQVIDSWKPQKFAIVCIDRITGKLLWSQTVHEAMPHQGHHRKGGFASASPVTDGQHIYAYFGSFGLYCYDFEGRFVWKKYFEPQAMEDSLGEGSSPALFGDTLVIVVDTERQSYVVAIDKRSGEEIWKQDRDETSNWTTPCIFTHAGRRQVVVNGKTVRSYDLATGELIWRCGGHTASAIPMPAVGHGLVFTASGWRKDTLQAIALGKRGDLTGSESVVWSLRRGVPYVPCPMLWGEEIYLLEDRSFFSCLGATDGARRYLKHRLPGNLNFSASPVGAADRIYLLSEAGRTVVLKRGPEIEVLAINKLDETFYASPAIVGDAIYLRGDEHLFCFAEPSR</sequence>
<organism evidence="2">
    <name type="scientific">marine metagenome</name>
    <dbReference type="NCBI Taxonomy" id="408172"/>
    <lineage>
        <taxon>unclassified sequences</taxon>
        <taxon>metagenomes</taxon>
        <taxon>ecological metagenomes</taxon>
    </lineage>
</organism>
<dbReference type="SUPFAM" id="SSF50998">
    <property type="entry name" value="Quinoprotein alcohol dehydrogenase-like"/>
    <property type="match status" value="1"/>
</dbReference>
<dbReference type="InterPro" id="IPR011047">
    <property type="entry name" value="Quinoprotein_ADH-like_sf"/>
</dbReference>
<dbReference type="AlphaFoldDB" id="A0A381TWK0"/>
<dbReference type="Pfam" id="PF13360">
    <property type="entry name" value="PQQ_2"/>
    <property type="match status" value="1"/>
</dbReference>
<evidence type="ECO:0000313" key="2">
    <source>
        <dbReference type="EMBL" id="SVA20375.1"/>
    </source>
</evidence>
<dbReference type="InterPro" id="IPR015943">
    <property type="entry name" value="WD40/YVTN_repeat-like_dom_sf"/>
</dbReference>